<keyword evidence="3" id="KW-0804">Transcription</keyword>
<dbReference type="PANTHER" id="PTHR44688:SF16">
    <property type="entry name" value="DNA-BINDING TRANSCRIPTIONAL ACTIVATOR DEVR_DOSR"/>
    <property type="match status" value="1"/>
</dbReference>
<reference evidence="5 6" key="1">
    <citation type="submission" date="2024-08" db="EMBL/GenBank/DDBJ databases">
        <authorList>
            <person name="Lu H."/>
        </authorList>
    </citation>
    <scope>NUCLEOTIDE SEQUENCE [LARGE SCALE GENOMIC DNA]</scope>
    <source>
        <strain evidence="5 6">DXS20W</strain>
    </source>
</reference>
<gene>
    <name evidence="5" type="ORF">ACG04Q_00770</name>
</gene>
<dbReference type="CDD" id="cd06170">
    <property type="entry name" value="LuxR_C_like"/>
    <property type="match status" value="1"/>
</dbReference>
<keyword evidence="1" id="KW-0805">Transcription regulation</keyword>
<dbReference type="Gene3D" id="1.10.10.10">
    <property type="entry name" value="Winged helix-like DNA-binding domain superfamily/Winged helix DNA-binding domain"/>
    <property type="match status" value="1"/>
</dbReference>
<sequence>MHTNDNPAASTPPAGDIHDPAEAIVRAAESALTVRRRYQFFVWTQSYLSRLLPHQLAVCGAYDRASRELVFDVFNSVSLEPVLMDALGDARSLLMQHWQACWLEARGKPAVLQTADLAFASLGTVRDALLAAQFRTVLVHGVSRPQRPQEIESFFVFAAQDDTALAALAGRLELLLPHIHGAWQRVQAVERDVVGISAPQPTPIRVGGVTQREREILGWLREGKSNQQIADELGISALTVKNHVQKILRKLGAANRAQAVAQAMTLQLLDRTPAAPLPRSRAMP</sequence>
<dbReference type="PROSITE" id="PS50043">
    <property type="entry name" value="HTH_LUXR_2"/>
    <property type="match status" value="1"/>
</dbReference>
<dbReference type="InterPro" id="IPR016032">
    <property type="entry name" value="Sig_transdc_resp-reg_C-effctor"/>
</dbReference>
<organism evidence="5 6">
    <name type="scientific">Pelomonas lactea</name>
    <dbReference type="NCBI Taxonomy" id="3299030"/>
    <lineage>
        <taxon>Bacteria</taxon>
        <taxon>Pseudomonadati</taxon>
        <taxon>Pseudomonadota</taxon>
        <taxon>Betaproteobacteria</taxon>
        <taxon>Burkholderiales</taxon>
        <taxon>Sphaerotilaceae</taxon>
        <taxon>Roseateles</taxon>
    </lineage>
</organism>
<evidence type="ECO:0000256" key="1">
    <source>
        <dbReference type="ARBA" id="ARBA00023015"/>
    </source>
</evidence>
<feature type="domain" description="HTH luxR-type" evidence="4">
    <location>
        <begin position="202"/>
        <end position="267"/>
    </location>
</feature>
<evidence type="ECO:0000313" key="5">
    <source>
        <dbReference type="EMBL" id="MFG6460080.1"/>
    </source>
</evidence>
<name>A0ABW7GDZ5_9BURK</name>
<dbReference type="Proteomes" id="UP001606302">
    <property type="component" value="Unassembled WGS sequence"/>
</dbReference>
<dbReference type="PRINTS" id="PR00038">
    <property type="entry name" value="HTHLUXR"/>
</dbReference>
<dbReference type="InterPro" id="IPR036388">
    <property type="entry name" value="WH-like_DNA-bd_sf"/>
</dbReference>
<dbReference type="SMART" id="SM00421">
    <property type="entry name" value="HTH_LUXR"/>
    <property type="match status" value="1"/>
</dbReference>
<accession>A0ABW7GDZ5</accession>
<protein>
    <submittedName>
        <fullName evidence="5">Response regulator transcription factor</fullName>
    </submittedName>
</protein>
<keyword evidence="6" id="KW-1185">Reference proteome</keyword>
<comment type="caution">
    <text evidence="5">The sequence shown here is derived from an EMBL/GenBank/DDBJ whole genome shotgun (WGS) entry which is preliminary data.</text>
</comment>
<dbReference type="InterPro" id="IPR000792">
    <property type="entry name" value="Tscrpt_reg_LuxR_C"/>
</dbReference>
<proteinExistence type="predicted"/>
<dbReference type="RefSeq" id="WP_394508879.1">
    <property type="nucleotide sequence ID" value="NZ_JBIGHX010000001.1"/>
</dbReference>
<dbReference type="PANTHER" id="PTHR44688">
    <property type="entry name" value="DNA-BINDING TRANSCRIPTIONAL ACTIVATOR DEVR_DOSR"/>
    <property type="match status" value="1"/>
</dbReference>
<evidence type="ECO:0000313" key="6">
    <source>
        <dbReference type="Proteomes" id="UP001606302"/>
    </source>
</evidence>
<evidence type="ECO:0000259" key="4">
    <source>
        <dbReference type="PROSITE" id="PS50043"/>
    </source>
</evidence>
<evidence type="ECO:0000256" key="2">
    <source>
        <dbReference type="ARBA" id="ARBA00023125"/>
    </source>
</evidence>
<keyword evidence="2" id="KW-0238">DNA-binding</keyword>
<dbReference type="EMBL" id="JBIGHX010000001">
    <property type="protein sequence ID" value="MFG6460080.1"/>
    <property type="molecule type" value="Genomic_DNA"/>
</dbReference>
<dbReference type="SUPFAM" id="SSF46894">
    <property type="entry name" value="C-terminal effector domain of the bipartite response regulators"/>
    <property type="match status" value="1"/>
</dbReference>
<evidence type="ECO:0000256" key="3">
    <source>
        <dbReference type="ARBA" id="ARBA00023163"/>
    </source>
</evidence>
<dbReference type="Pfam" id="PF00196">
    <property type="entry name" value="GerE"/>
    <property type="match status" value="1"/>
</dbReference>